<keyword evidence="1" id="KW-1133">Transmembrane helix</keyword>
<evidence type="ECO:0000313" key="3">
    <source>
        <dbReference type="Proteomes" id="UP001652431"/>
    </source>
</evidence>
<feature type="transmembrane region" description="Helical" evidence="1">
    <location>
        <begin position="48"/>
        <end position="67"/>
    </location>
</feature>
<keyword evidence="1" id="KW-0472">Membrane</keyword>
<evidence type="ECO:0000256" key="1">
    <source>
        <dbReference type="SAM" id="Phobius"/>
    </source>
</evidence>
<name>A0ABT2RPN7_9FIRM</name>
<dbReference type="Proteomes" id="UP001652431">
    <property type="component" value="Unassembled WGS sequence"/>
</dbReference>
<dbReference type="RefSeq" id="WP_158371041.1">
    <property type="nucleotide sequence ID" value="NZ_JAOQJU010000018.1"/>
</dbReference>
<feature type="transmembrane region" description="Helical" evidence="1">
    <location>
        <begin position="12"/>
        <end position="36"/>
    </location>
</feature>
<proteinExistence type="predicted"/>
<sequence>MKMKIGARKGTLLVWFLNLSIYSVGVIYGVYLMYYAIQNIELYERGEVYMGIPSCFIMIIVSLWIVCRAVCNICMESSTITLDETGVTNKAFFYEESLCWEEVWGYGVVKRSFKFIYISGKKMPKKKAFVMMDNNERRVWYPNVVREKRNQKKKDFFLAFPYKKERWSYVCRMMDKQEEWRREYLEELQEGQEEFKG</sequence>
<dbReference type="EMBL" id="JAOQJU010000018">
    <property type="protein sequence ID" value="MCU6687377.1"/>
    <property type="molecule type" value="Genomic_DNA"/>
</dbReference>
<protein>
    <submittedName>
        <fullName evidence="2">Uncharacterized protein</fullName>
    </submittedName>
</protein>
<accession>A0ABT2RPN7</accession>
<gene>
    <name evidence="2" type="ORF">OCV99_12690</name>
</gene>
<keyword evidence="3" id="KW-1185">Reference proteome</keyword>
<comment type="caution">
    <text evidence="2">The sequence shown here is derived from an EMBL/GenBank/DDBJ whole genome shotgun (WGS) entry which is preliminary data.</text>
</comment>
<keyword evidence="1" id="KW-0812">Transmembrane</keyword>
<reference evidence="2 3" key="1">
    <citation type="journal article" date="2021" name="ISME Commun">
        <title>Automated analysis of genomic sequences facilitates high-throughput and comprehensive description of bacteria.</title>
        <authorList>
            <person name="Hitch T.C.A."/>
        </authorList>
    </citation>
    <scope>NUCLEOTIDE SEQUENCE [LARGE SCALE GENOMIC DNA]</scope>
    <source>
        <strain evidence="2 3">Sanger_03</strain>
    </source>
</reference>
<organism evidence="2 3">
    <name type="scientific">Dorea acetigenes</name>
    <dbReference type="NCBI Taxonomy" id="2981787"/>
    <lineage>
        <taxon>Bacteria</taxon>
        <taxon>Bacillati</taxon>
        <taxon>Bacillota</taxon>
        <taxon>Clostridia</taxon>
        <taxon>Lachnospirales</taxon>
        <taxon>Lachnospiraceae</taxon>
        <taxon>Dorea</taxon>
    </lineage>
</organism>
<evidence type="ECO:0000313" key="2">
    <source>
        <dbReference type="EMBL" id="MCU6687377.1"/>
    </source>
</evidence>